<dbReference type="InterPro" id="IPR029063">
    <property type="entry name" value="SAM-dependent_MTases_sf"/>
</dbReference>
<accession>A0ABU6ASY6</accession>
<name>A0ABU6ASY6_9NOCA</name>
<dbReference type="Pfam" id="PF04672">
    <property type="entry name" value="Methyltransf_19"/>
    <property type="match status" value="1"/>
</dbReference>
<keyword evidence="2" id="KW-1185">Reference proteome</keyword>
<keyword evidence="1" id="KW-0808">Transferase</keyword>
<dbReference type="RefSeq" id="WP_323124186.1">
    <property type="nucleotide sequence ID" value="NZ_JAYESH010000005.1"/>
</dbReference>
<organism evidence="1 2">
    <name type="scientific">Nocardia implantans</name>
    <dbReference type="NCBI Taxonomy" id="3108168"/>
    <lineage>
        <taxon>Bacteria</taxon>
        <taxon>Bacillati</taxon>
        <taxon>Actinomycetota</taxon>
        <taxon>Actinomycetes</taxon>
        <taxon>Mycobacteriales</taxon>
        <taxon>Nocardiaceae</taxon>
        <taxon>Nocardia</taxon>
    </lineage>
</organism>
<dbReference type="GO" id="GO:0032259">
    <property type="term" value="P:methylation"/>
    <property type="evidence" value="ECO:0007669"/>
    <property type="project" value="UniProtKB-KW"/>
</dbReference>
<dbReference type="SUPFAM" id="SSF53335">
    <property type="entry name" value="S-adenosyl-L-methionine-dependent methyltransferases"/>
    <property type="match status" value="1"/>
</dbReference>
<dbReference type="Proteomes" id="UP001348098">
    <property type="component" value="Unassembled WGS sequence"/>
</dbReference>
<dbReference type="PIRSF" id="PIRSF017393">
    <property type="entry name" value="MTase_SAV2177"/>
    <property type="match status" value="1"/>
</dbReference>
<dbReference type="Gene3D" id="3.40.50.150">
    <property type="entry name" value="Vaccinia Virus protein VP39"/>
    <property type="match status" value="1"/>
</dbReference>
<dbReference type="GO" id="GO:0008168">
    <property type="term" value="F:methyltransferase activity"/>
    <property type="evidence" value="ECO:0007669"/>
    <property type="project" value="UniProtKB-KW"/>
</dbReference>
<evidence type="ECO:0000313" key="2">
    <source>
        <dbReference type="Proteomes" id="UP001348098"/>
    </source>
</evidence>
<evidence type="ECO:0000313" key="1">
    <source>
        <dbReference type="EMBL" id="MEB3510590.1"/>
    </source>
</evidence>
<sequence>MGNRHNRVPPSTCGESFASGICWAGSDPVVMGTMMTDLGGNGKPLRPIHDASVPSSARIYDYVLGGKDHYQVDRDAAEKVIAAFPTSRVAARQNRQFMHRAVNALTELGVTQFLDIGTGIPTEPNLHQVAQAPTPEARVVYVDNDPIVLSHARALLTGTPEGRTAYVDADLKDPKAILSASELLETLDLERPVALSLVAVLHFLSDEDDPYGIVETLMDALAPGSFLVVSHITADLEPEMMTEALEVYRQSGVYAQTRTRDEFARFFTGLELLDPGIVVTNQWRPQGESPSWLDSQVNCWSAVGRKLG</sequence>
<dbReference type="InterPro" id="IPR006764">
    <property type="entry name" value="SAM_dep_MeTrfase_SAV2177_type"/>
</dbReference>
<gene>
    <name evidence="1" type="ORF">U3653_11225</name>
</gene>
<dbReference type="EMBL" id="JAYKYQ010000004">
    <property type="protein sequence ID" value="MEB3510590.1"/>
    <property type="molecule type" value="Genomic_DNA"/>
</dbReference>
<keyword evidence="1" id="KW-0489">Methyltransferase</keyword>
<reference evidence="1 2" key="1">
    <citation type="submission" date="2023-12" db="EMBL/GenBank/DDBJ databases">
        <title>novel species in genus Nocarida.</title>
        <authorList>
            <person name="Li Z."/>
        </authorList>
    </citation>
    <scope>NUCLEOTIDE SEQUENCE [LARGE SCALE GENOMIC DNA]</scope>
    <source>
        <strain evidence="1 2">CDC186</strain>
    </source>
</reference>
<comment type="caution">
    <text evidence="1">The sequence shown here is derived from an EMBL/GenBank/DDBJ whole genome shotgun (WGS) entry which is preliminary data.</text>
</comment>
<proteinExistence type="predicted"/>
<protein>
    <submittedName>
        <fullName evidence="1">SAM-dependent methyltransferase</fullName>
    </submittedName>
</protein>